<organism evidence="2 3">
    <name type="scientific">Synoicihabitans lomoniglobus</name>
    <dbReference type="NCBI Taxonomy" id="2909285"/>
    <lineage>
        <taxon>Bacteria</taxon>
        <taxon>Pseudomonadati</taxon>
        <taxon>Verrucomicrobiota</taxon>
        <taxon>Opitutia</taxon>
        <taxon>Opitutales</taxon>
        <taxon>Opitutaceae</taxon>
        <taxon>Synoicihabitans</taxon>
    </lineage>
</organism>
<feature type="transmembrane region" description="Helical" evidence="1">
    <location>
        <begin position="149"/>
        <end position="169"/>
    </location>
</feature>
<name>A0AAF0CST5_9BACT</name>
<evidence type="ECO:0000313" key="2">
    <source>
        <dbReference type="EMBL" id="WED67400.1"/>
    </source>
</evidence>
<proteinExistence type="predicted"/>
<dbReference type="RefSeq" id="WP_330931554.1">
    <property type="nucleotide sequence ID" value="NZ_CP119075.1"/>
</dbReference>
<keyword evidence="1" id="KW-1133">Transmembrane helix</keyword>
<evidence type="ECO:0000256" key="1">
    <source>
        <dbReference type="SAM" id="Phobius"/>
    </source>
</evidence>
<accession>A0AAF0CST5</accession>
<feature type="transmembrane region" description="Helical" evidence="1">
    <location>
        <begin position="571"/>
        <end position="594"/>
    </location>
</feature>
<keyword evidence="3" id="KW-1185">Reference proteome</keyword>
<feature type="transmembrane region" description="Helical" evidence="1">
    <location>
        <begin position="90"/>
        <end position="112"/>
    </location>
</feature>
<dbReference type="EMBL" id="CP119075">
    <property type="protein sequence ID" value="WED67400.1"/>
    <property type="molecule type" value="Genomic_DNA"/>
</dbReference>
<feature type="transmembrane region" description="Helical" evidence="1">
    <location>
        <begin position="6"/>
        <end position="27"/>
    </location>
</feature>
<feature type="transmembrane region" description="Helical" evidence="1">
    <location>
        <begin position="181"/>
        <end position="202"/>
    </location>
</feature>
<feature type="transmembrane region" description="Helical" evidence="1">
    <location>
        <begin position="118"/>
        <end position="137"/>
    </location>
</feature>
<dbReference type="Proteomes" id="UP001218638">
    <property type="component" value="Chromosome"/>
</dbReference>
<protein>
    <submittedName>
        <fullName evidence="2">Uncharacterized protein</fullName>
    </submittedName>
</protein>
<feature type="transmembrane region" description="Helical" evidence="1">
    <location>
        <begin position="351"/>
        <end position="368"/>
    </location>
</feature>
<gene>
    <name evidence="2" type="ORF">PXH66_11125</name>
</gene>
<sequence length="602" mass="67613">MATWNRLRHLITWTGLILFVVGGKLWLIDTTGSSVPRWDQVDGEGEYVLRPWSDGEFKLIDAWKPHNEHRIVYTKLSTLGIVMLNGQWDAFVQMLVNAVLHAMLLPFLLSWIRPRVTGIQFALLALVGTALWVLPIAWENTLQGFQSQFYYLIWLSLLQIRGVFGSNRFDARWIGGQLCGLLVLGAMGSGLLSSLAVGTVVGVEMLRSRSASRWQITTLALSVLWTVLGWLSRTPFPGHDPLRVKSVGEFLDGMAQITTWPLQGWLPWALIFAAPMVIVMIRLIRQRERAAFEREYLGIAAWVTLIVVATVVYRYHGAILSSRYLDQFSFGLILQGVALAWLPLAKKWRTSLMVVWTMAVGFALVQITERLERSTLPTYKARVDQQETHVRHYLATQDPSYLRDKGMHDLPHPSGELLFQRWQHRGIQLMMPAAVREPVPIPAASNDVLNGLPPPTYPVIAASPAGTQTEPWTWRSPPMPDNTLPVLRFRFTGALGDPDAALSMRIVSAEGDVTVRPDGPARGRWRTINVFRPAGEWWIELTDADTLESFALTAPVEMGWLSWATEKLLKFHVWILSAGLTLVGGGLLGAVPVLRRRQNESS</sequence>
<reference evidence="2" key="1">
    <citation type="submission" date="2023-03" db="EMBL/GenBank/DDBJ databases">
        <title>Lomoglobus Profundus gen. nov., sp. nov., a novel member of the phylum Verrucomicrobia, isolated from deep-marine sediment of South China Sea.</title>
        <authorList>
            <person name="Ahmad T."/>
            <person name="Ishaq S.E."/>
            <person name="Wang F."/>
        </authorList>
    </citation>
    <scope>NUCLEOTIDE SEQUENCE</scope>
    <source>
        <strain evidence="2">LMO-M01</strain>
    </source>
</reference>
<feature type="transmembrane region" description="Helical" evidence="1">
    <location>
        <begin position="327"/>
        <end position="344"/>
    </location>
</feature>
<evidence type="ECO:0000313" key="3">
    <source>
        <dbReference type="Proteomes" id="UP001218638"/>
    </source>
</evidence>
<feature type="transmembrane region" description="Helical" evidence="1">
    <location>
        <begin position="265"/>
        <end position="284"/>
    </location>
</feature>
<keyword evidence="1" id="KW-0472">Membrane</keyword>
<feature type="transmembrane region" description="Helical" evidence="1">
    <location>
        <begin position="296"/>
        <end position="315"/>
    </location>
</feature>
<dbReference type="KEGG" id="slom:PXH66_11125"/>
<keyword evidence="1" id="KW-0812">Transmembrane</keyword>
<dbReference type="AlphaFoldDB" id="A0AAF0CST5"/>